<proteinExistence type="predicted"/>
<name>A0ABS8UYQ4_DATST</name>
<accession>A0ABS8UYQ4</accession>
<protein>
    <submittedName>
        <fullName evidence="1">Uncharacterized protein</fullName>
    </submittedName>
</protein>
<evidence type="ECO:0000313" key="2">
    <source>
        <dbReference type="Proteomes" id="UP000823775"/>
    </source>
</evidence>
<comment type="caution">
    <text evidence="1">The sequence shown here is derived from an EMBL/GenBank/DDBJ whole genome shotgun (WGS) entry which is preliminary data.</text>
</comment>
<sequence>MSYQKPGSAVARPQVISVVVWQQVSLRREISGMSKTRGWMLGNDVITFVLDKNPIKDYFGCGKDQIIGHFSSSCAGCGIGRRVMGGGYSLPTRFEADIMSMCLPGFYSKKHQLISFHTTPARELKFSRCEVVLATKNRREFVTRTTTGRGALCWDVLFRFYMAWNQSLALLGGARLEV</sequence>
<evidence type="ECO:0000313" key="1">
    <source>
        <dbReference type="EMBL" id="MCD9639265.1"/>
    </source>
</evidence>
<keyword evidence="2" id="KW-1185">Reference proteome</keyword>
<dbReference type="EMBL" id="JACEIK010002876">
    <property type="protein sequence ID" value="MCD9639265.1"/>
    <property type="molecule type" value="Genomic_DNA"/>
</dbReference>
<organism evidence="1 2">
    <name type="scientific">Datura stramonium</name>
    <name type="common">Jimsonweed</name>
    <name type="synonym">Common thornapple</name>
    <dbReference type="NCBI Taxonomy" id="4076"/>
    <lineage>
        <taxon>Eukaryota</taxon>
        <taxon>Viridiplantae</taxon>
        <taxon>Streptophyta</taxon>
        <taxon>Embryophyta</taxon>
        <taxon>Tracheophyta</taxon>
        <taxon>Spermatophyta</taxon>
        <taxon>Magnoliopsida</taxon>
        <taxon>eudicotyledons</taxon>
        <taxon>Gunneridae</taxon>
        <taxon>Pentapetalae</taxon>
        <taxon>asterids</taxon>
        <taxon>lamiids</taxon>
        <taxon>Solanales</taxon>
        <taxon>Solanaceae</taxon>
        <taxon>Solanoideae</taxon>
        <taxon>Datureae</taxon>
        <taxon>Datura</taxon>
    </lineage>
</organism>
<dbReference type="Proteomes" id="UP000823775">
    <property type="component" value="Unassembled WGS sequence"/>
</dbReference>
<reference evidence="1 2" key="1">
    <citation type="journal article" date="2021" name="BMC Genomics">
        <title>Datura genome reveals duplications of psychoactive alkaloid biosynthetic genes and high mutation rate following tissue culture.</title>
        <authorList>
            <person name="Rajewski A."/>
            <person name="Carter-House D."/>
            <person name="Stajich J."/>
            <person name="Litt A."/>
        </authorList>
    </citation>
    <scope>NUCLEOTIDE SEQUENCE [LARGE SCALE GENOMIC DNA]</scope>
    <source>
        <strain evidence="1">AR-01</strain>
    </source>
</reference>
<gene>
    <name evidence="1" type="ORF">HAX54_023673</name>
</gene>